<name>A0ACB8AB21_9AGAM</name>
<proteinExistence type="predicted"/>
<comment type="caution">
    <text evidence="1">The sequence shown here is derived from an EMBL/GenBank/DDBJ whole genome shotgun (WGS) entry which is preliminary data.</text>
</comment>
<evidence type="ECO:0000313" key="1">
    <source>
        <dbReference type="EMBL" id="KAH7910467.1"/>
    </source>
</evidence>
<gene>
    <name evidence="1" type="ORF">BJ138DRAFT_1008718</name>
</gene>
<dbReference type="EMBL" id="MU267712">
    <property type="protein sequence ID" value="KAH7910467.1"/>
    <property type="molecule type" value="Genomic_DNA"/>
</dbReference>
<sequence>MLATLALTALASLAILVRADPDPTNPGPGDVFIEGQTCSVGWDVDTTGVWKSMSIELKTGDNFNMVYLTTVGVVDGTDPTKTTFSYPCPQVSPHSPIYFYQFSSPASTDNLWTGRFTITDNANDIIAPTQSTQPDGENIPWGTGKLVNASASSSIPPPIGGTSVSATGTALGTPSSAPPTMSGSSSPSMVSSGGAGATVVYVTSTASASPSAGAGTGSSNSAVGLMSAQKILVQTGLALGVSALGFTVLL</sequence>
<organism evidence="1 2">
    <name type="scientific">Hygrophoropsis aurantiaca</name>
    <dbReference type="NCBI Taxonomy" id="72124"/>
    <lineage>
        <taxon>Eukaryota</taxon>
        <taxon>Fungi</taxon>
        <taxon>Dikarya</taxon>
        <taxon>Basidiomycota</taxon>
        <taxon>Agaricomycotina</taxon>
        <taxon>Agaricomycetes</taxon>
        <taxon>Agaricomycetidae</taxon>
        <taxon>Boletales</taxon>
        <taxon>Coniophorineae</taxon>
        <taxon>Hygrophoropsidaceae</taxon>
        <taxon>Hygrophoropsis</taxon>
    </lineage>
</organism>
<accession>A0ACB8AB21</accession>
<reference evidence="1" key="1">
    <citation type="journal article" date="2021" name="New Phytol.">
        <title>Evolutionary innovations through gain and loss of genes in the ectomycorrhizal Boletales.</title>
        <authorList>
            <person name="Wu G."/>
            <person name="Miyauchi S."/>
            <person name="Morin E."/>
            <person name="Kuo A."/>
            <person name="Drula E."/>
            <person name="Varga T."/>
            <person name="Kohler A."/>
            <person name="Feng B."/>
            <person name="Cao Y."/>
            <person name="Lipzen A."/>
            <person name="Daum C."/>
            <person name="Hundley H."/>
            <person name="Pangilinan J."/>
            <person name="Johnson J."/>
            <person name="Barry K."/>
            <person name="LaButti K."/>
            <person name="Ng V."/>
            <person name="Ahrendt S."/>
            <person name="Min B."/>
            <person name="Choi I.G."/>
            <person name="Park H."/>
            <person name="Plett J.M."/>
            <person name="Magnuson J."/>
            <person name="Spatafora J.W."/>
            <person name="Nagy L.G."/>
            <person name="Henrissat B."/>
            <person name="Grigoriev I.V."/>
            <person name="Yang Z.L."/>
            <person name="Xu J."/>
            <person name="Martin F.M."/>
        </authorList>
    </citation>
    <scope>NUCLEOTIDE SEQUENCE</scope>
    <source>
        <strain evidence="1">ATCC 28755</strain>
    </source>
</reference>
<protein>
    <submittedName>
        <fullName evidence="1">Uncharacterized protein</fullName>
    </submittedName>
</protein>
<evidence type="ECO:0000313" key="2">
    <source>
        <dbReference type="Proteomes" id="UP000790377"/>
    </source>
</evidence>
<dbReference type="Proteomes" id="UP000790377">
    <property type="component" value="Unassembled WGS sequence"/>
</dbReference>
<keyword evidence="2" id="KW-1185">Reference proteome</keyword>